<feature type="signal peptide" evidence="3">
    <location>
        <begin position="1"/>
        <end position="17"/>
    </location>
</feature>
<keyword evidence="1" id="KW-0575">Peroxidase</keyword>
<gene>
    <name evidence="4" type="ORF">ABEB36_005947</name>
</gene>
<dbReference type="Gene3D" id="1.10.640.10">
    <property type="entry name" value="Haem peroxidase domain superfamily, animal type"/>
    <property type="match status" value="1"/>
</dbReference>
<dbReference type="PANTHER" id="PTHR11475:SF86">
    <property type="entry name" value="PEROXIDASE"/>
    <property type="match status" value="1"/>
</dbReference>
<name>A0ABD1F017_HYPHA</name>
<dbReference type="EMBL" id="JBDJPC010000004">
    <property type="protein sequence ID" value="KAL1506620.1"/>
    <property type="molecule type" value="Genomic_DNA"/>
</dbReference>
<keyword evidence="5" id="KW-1185">Reference proteome</keyword>
<accession>A0ABD1F017</accession>
<dbReference type="InterPro" id="IPR010255">
    <property type="entry name" value="Haem_peroxidase_sf"/>
</dbReference>
<dbReference type="AlphaFoldDB" id="A0ABD1F017"/>
<evidence type="ECO:0008006" key="6">
    <source>
        <dbReference type="Google" id="ProtNLM"/>
    </source>
</evidence>
<evidence type="ECO:0000313" key="4">
    <source>
        <dbReference type="EMBL" id="KAL1506620.1"/>
    </source>
</evidence>
<dbReference type="Proteomes" id="UP001566132">
    <property type="component" value="Unassembled WGS sequence"/>
</dbReference>
<evidence type="ECO:0000313" key="5">
    <source>
        <dbReference type="Proteomes" id="UP001566132"/>
    </source>
</evidence>
<protein>
    <recommendedName>
        <fullName evidence="6">Peroxidase</fullName>
    </recommendedName>
</protein>
<dbReference type="InterPro" id="IPR019791">
    <property type="entry name" value="Haem_peroxidase_animal"/>
</dbReference>
<organism evidence="4 5">
    <name type="scientific">Hypothenemus hampei</name>
    <name type="common">Coffee berry borer</name>
    <dbReference type="NCBI Taxonomy" id="57062"/>
    <lineage>
        <taxon>Eukaryota</taxon>
        <taxon>Metazoa</taxon>
        <taxon>Ecdysozoa</taxon>
        <taxon>Arthropoda</taxon>
        <taxon>Hexapoda</taxon>
        <taxon>Insecta</taxon>
        <taxon>Pterygota</taxon>
        <taxon>Neoptera</taxon>
        <taxon>Endopterygota</taxon>
        <taxon>Coleoptera</taxon>
        <taxon>Polyphaga</taxon>
        <taxon>Cucujiformia</taxon>
        <taxon>Curculionidae</taxon>
        <taxon>Scolytinae</taxon>
        <taxon>Hypothenemus</taxon>
    </lineage>
</organism>
<dbReference type="InterPro" id="IPR037120">
    <property type="entry name" value="Haem_peroxidase_sf_animal"/>
</dbReference>
<proteinExistence type="predicted"/>
<keyword evidence="1" id="KW-0560">Oxidoreductase</keyword>
<evidence type="ECO:0000256" key="3">
    <source>
        <dbReference type="SAM" id="SignalP"/>
    </source>
</evidence>
<dbReference type="SUPFAM" id="SSF48113">
    <property type="entry name" value="Heme-dependent peroxidases"/>
    <property type="match status" value="1"/>
</dbReference>
<feature type="binding site" description="axial binding residue" evidence="2">
    <location>
        <position position="471"/>
    </location>
    <ligand>
        <name>heme b</name>
        <dbReference type="ChEBI" id="CHEBI:60344"/>
    </ligand>
    <ligandPart>
        <name>Fe</name>
        <dbReference type="ChEBI" id="CHEBI:18248"/>
    </ligandPart>
</feature>
<dbReference type="FunFam" id="1.10.640.10:FF:000009">
    <property type="entry name" value="Peroxidase, isoform B"/>
    <property type="match status" value="1"/>
</dbReference>
<sequence>MIRQWTISLFLLQTVIGDPKPQSYQNLFLQRINPNYDNTVYGGTIIDNHIYNRLPGKVSQPVISHAVQSGFSVKPQVASPIHFNGGYSGVVGSSGGGLQFGSLTPSPFGQNYPQLPIPQTTPDPATLGCGQPPSFCQKSRYRTYDGSCNNLQNPGLGTPQTRYNRLLPAKYGDGISSPTAAKSGNQLPSARQVSYSIYPDVPLEDPIWTLNAMQYGQIITHDMSLIVGTTQTQPHSTRCCSNDGQLLDLANSPEHCFPIVVPREDPVYSQQNIRCMNFVRTITDRDRGCVGGYQPAEQLTAVNHFLDLSIVYGNSDLVNQQVRAFQGGRLITEQRNNQEWLPRNLNVTGSCTVLDFNEPCYMAGDVRVNQNPQLTVLQTLLLREHNRLADNLAKLNPHWDDETIFQEARKINIGQHQQISYYEWLPIFIGLENSLKNKILWQTQGYVDDYNAGVNPSVLNEHATAAFRYFHTLIAGQLDLVSEKRNSYGNVRLSDWFNRPAILEQGNSFDELTRGLSTQPQLAADPYHDREITLNWLRQPGQPLGQDLKAICIQRNRDHGLASYNDYRHFCGLPKASSFHDFLDVISRDNVEVLASLYEHPDDVDLTVGGSLETIVPGTLAGPTFLCILTEQFYRTRVGDRYWFENSGDVGFTLPQLKEIRKASISRIMCDNGVGVRSMQPRGFERISLTNAVVPCEALPVVDLSLWKDLKGDSHIPGGALGGTDYFFKK</sequence>
<comment type="caution">
    <text evidence="4">The sequence shown here is derived from an EMBL/GenBank/DDBJ whole genome shotgun (WGS) entry which is preliminary data.</text>
</comment>
<dbReference type="CDD" id="cd09823">
    <property type="entry name" value="peroxinectin_like"/>
    <property type="match status" value="1"/>
</dbReference>
<keyword evidence="2" id="KW-0408">Iron</keyword>
<reference evidence="4 5" key="1">
    <citation type="submission" date="2024-05" db="EMBL/GenBank/DDBJ databases">
        <title>Genetic variation in Jamaican populations of the coffee berry borer (Hypothenemus hampei).</title>
        <authorList>
            <person name="Errbii M."/>
            <person name="Myrie A."/>
        </authorList>
    </citation>
    <scope>NUCLEOTIDE SEQUENCE [LARGE SCALE GENOMIC DNA]</scope>
    <source>
        <strain evidence="4">JA-Hopewell-2020-01-JO</strain>
        <tissue evidence="4">Whole body</tissue>
    </source>
</reference>
<keyword evidence="2" id="KW-0349">Heme</keyword>
<dbReference type="PRINTS" id="PR00457">
    <property type="entry name" value="ANPEROXIDASE"/>
</dbReference>
<feature type="chain" id="PRO_5044742535" description="Peroxidase" evidence="3">
    <location>
        <begin position="18"/>
        <end position="730"/>
    </location>
</feature>
<dbReference type="GO" id="GO:0004601">
    <property type="term" value="F:peroxidase activity"/>
    <property type="evidence" value="ECO:0007669"/>
    <property type="project" value="UniProtKB-KW"/>
</dbReference>
<dbReference type="PROSITE" id="PS50292">
    <property type="entry name" value="PEROXIDASE_3"/>
    <property type="match status" value="1"/>
</dbReference>
<evidence type="ECO:0000256" key="2">
    <source>
        <dbReference type="PIRSR" id="PIRSR619791-2"/>
    </source>
</evidence>
<keyword evidence="3" id="KW-0732">Signal</keyword>
<keyword evidence="2" id="KW-0479">Metal-binding</keyword>
<dbReference type="PANTHER" id="PTHR11475">
    <property type="entry name" value="OXIDASE/PEROXIDASE"/>
    <property type="match status" value="1"/>
</dbReference>
<evidence type="ECO:0000256" key="1">
    <source>
        <dbReference type="ARBA" id="ARBA00022559"/>
    </source>
</evidence>
<dbReference type="Pfam" id="PF03098">
    <property type="entry name" value="An_peroxidase"/>
    <property type="match status" value="1"/>
</dbReference>